<sequence>MTKDKITEELTMWLHKHQDAPQLVDWVVRHHHDNIAAADEALGHIRRLWRVKYGDATVQASDKYTSGLQYVLAQIQAAISEAQSSNERHGREALRERVLLFHNDYLSYSDKYELQASGRLRPPAPSFSGSRAVDTLLARLVLQVQPAFVEALRVPPRHHPDHELHTASAAATTLASPSTTRNGSDAVTAHTVKQRQPKSTASGGAGGSTQPATKLSASNASSKCASAPPPAPYPIAMLVQVATMIAIVEYPRAKPFELVCALAFMSGRSLAEILRTAEFAAGKCEHYPELQFRQVVDAASGSNGSQPLYTVIPVLCKPLAFLRGLHRLRAMKAVTSMAPTKDIYKGHCKTANTAAKALLGGQHYVFTDLRVAYAIITYHMYGASSAGAVSCNGSDGLKQWIPQCLPQTRVAGATAFIDKCCRAHLNASKGSNCIGATEAPPHQVLHAETSESGTVKGTELQPAD</sequence>
<proteinExistence type="predicted"/>
<dbReference type="EMBL" id="JAFCMP010000224">
    <property type="protein sequence ID" value="KAG5182760.1"/>
    <property type="molecule type" value="Genomic_DNA"/>
</dbReference>
<accession>A0A835YWM0</accession>
<dbReference type="AlphaFoldDB" id="A0A835YWM0"/>
<comment type="caution">
    <text evidence="2">The sequence shown here is derived from an EMBL/GenBank/DDBJ whole genome shotgun (WGS) entry which is preliminary data.</text>
</comment>
<gene>
    <name evidence="2" type="ORF">JKP88DRAFT_245376</name>
</gene>
<reference evidence="2" key="1">
    <citation type="submission" date="2021-02" db="EMBL/GenBank/DDBJ databases">
        <title>First Annotated Genome of the Yellow-green Alga Tribonema minus.</title>
        <authorList>
            <person name="Mahan K.M."/>
        </authorList>
    </citation>
    <scope>NUCLEOTIDE SEQUENCE</scope>
    <source>
        <strain evidence="2">UTEX B ZZ1240</strain>
    </source>
</reference>
<keyword evidence="3" id="KW-1185">Reference proteome</keyword>
<evidence type="ECO:0000256" key="1">
    <source>
        <dbReference type="SAM" id="MobiDB-lite"/>
    </source>
</evidence>
<dbReference type="InterPro" id="IPR038280">
    <property type="entry name" value="ResT/TelK_cat_sf"/>
</dbReference>
<name>A0A835YWM0_9STRA</name>
<protein>
    <submittedName>
        <fullName evidence="2">Uncharacterized protein</fullName>
    </submittedName>
</protein>
<evidence type="ECO:0000313" key="3">
    <source>
        <dbReference type="Proteomes" id="UP000664859"/>
    </source>
</evidence>
<feature type="compositionally biased region" description="Low complexity" evidence="1">
    <location>
        <begin position="208"/>
        <end position="223"/>
    </location>
</feature>
<feature type="compositionally biased region" description="Low complexity" evidence="1">
    <location>
        <begin position="171"/>
        <end position="180"/>
    </location>
</feature>
<dbReference type="Gene3D" id="1.10.443.30">
    <property type="entry name" value="Telomere resolvase"/>
    <property type="match status" value="1"/>
</dbReference>
<organism evidence="2 3">
    <name type="scientific">Tribonema minus</name>
    <dbReference type="NCBI Taxonomy" id="303371"/>
    <lineage>
        <taxon>Eukaryota</taxon>
        <taxon>Sar</taxon>
        <taxon>Stramenopiles</taxon>
        <taxon>Ochrophyta</taxon>
        <taxon>PX clade</taxon>
        <taxon>Xanthophyceae</taxon>
        <taxon>Tribonematales</taxon>
        <taxon>Tribonemataceae</taxon>
        <taxon>Tribonema</taxon>
    </lineage>
</organism>
<dbReference type="Proteomes" id="UP000664859">
    <property type="component" value="Unassembled WGS sequence"/>
</dbReference>
<evidence type="ECO:0000313" key="2">
    <source>
        <dbReference type="EMBL" id="KAG5182760.1"/>
    </source>
</evidence>
<feature type="region of interest" description="Disordered" evidence="1">
    <location>
        <begin position="171"/>
        <end position="223"/>
    </location>
</feature>